<accession>A0A0N5CMD4</accession>
<proteinExistence type="predicted"/>
<keyword evidence="2" id="KW-1185">Reference proteome</keyword>
<reference evidence="1 2" key="2">
    <citation type="submission" date="2018-11" db="EMBL/GenBank/DDBJ databases">
        <authorList>
            <consortium name="Pathogen Informatics"/>
        </authorList>
    </citation>
    <scope>NUCLEOTIDE SEQUENCE [LARGE SCALE GENOMIC DNA]</scope>
</reference>
<organism evidence="3">
    <name type="scientific">Thelazia callipaeda</name>
    <name type="common">Oriental eyeworm</name>
    <name type="synonym">Parasitic nematode</name>
    <dbReference type="NCBI Taxonomy" id="103827"/>
    <lineage>
        <taxon>Eukaryota</taxon>
        <taxon>Metazoa</taxon>
        <taxon>Ecdysozoa</taxon>
        <taxon>Nematoda</taxon>
        <taxon>Chromadorea</taxon>
        <taxon>Rhabditida</taxon>
        <taxon>Spirurina</taxon>
        <taxon>Spiruromorpha</taxon>
        <taxon>Thelazioidea</taxon>
        <taxon>Thelaziidae</taxon>
        <taxon>Thelazia</taxon>
    </lineage>
</organism>
<dbReference type="WBParaSite" id="TCLT_0000131101-mRNA-1">
    <property type="protein sequence ID" value="TCLT_0000131101-mRNA-1"/>
    <property type="gene ID" value="TCLT_0000131101"/>
</dbReference>
<name>A0A0N5CMD4_THECL</name>
<gene>
    <name evidence="1" type="ORF">TCLT_LOCUS1312</name>
</gene>
<evidence type="ECO:0000313" key="1">
    <source>
        <dbReference type="EMBL" id="VDM96681.1"/>
    </source>
</evidence>
<dbReference type="OrthoDB" id="5790559at2759"/>
<sequence>MTTLIIVLWRHRLNFHGYYKPTAINSSKNNNNFKLVVVGPENSITDDICVDVYCQIQAGFGPRDHCHSSLMDKVRELASNYGSTRRIIVVFEAELQYLIAKIRFELGVEGLVPDQVEQVIHMKEMKLIARRNGLMTLRQTVISLKTEPSVWLELIATKLGGFPVFAKSSVNIHSRKITRYLIHDSDEMHNWIKNKLEMENKFENEFVVEECLRDGYEFVSLYCSSGFICTIAKMNADNTLFETIRDQKPYAYEYLNVEQTRDILPGLESFVLRTIKSLPALPNSSFVFIEGFYKNDEDIQNKTEKSTRNHHVLVNFPSTEGVLLHQTNIPKRNSLMRVIWKACEGQELTSCNSLDDNVLQIFLSNPNRAQVMADVKDLIANTYIAVDRLAEKHSYCRSIRRNSINQLIRSWTTAD</sequence>
<dbReference type="STRING" id="103827.A0A0N5CMD4"/>
<reference evidence="3" key="1">
    <citation type="submission" date="2017-02" db="UniProtKB">
        <authorList>
            <consortium name="WormBaseParasite"/>
        </authorList>
    </citation>
    <scope>IDENTIFICATION</scope>
</reference>
<evidence type="ECO:0000313" key="2">
    <source>
        <dbReference type="Proteomes" id="UP000276776"/>
    </source>
</evidence>
<evidence type="ECO:0000313" key="3">
    <source>
        <dbReference type="WBParaSite" id="TCLT_0000131101-mRNA-1"/>
    </source>
</evidence>
<dbReference type="AlphaFoldDB" id="A0A0N5CMD4"/>
<dbReference type="OMA" id="IIVLWRH"/>
<protein>
    <submittedName>
        <fullName evidence="3">ATP-grasp domain-containing protein</fullName>
    </submittedName>
</protein>
<dbReference type="Proteomes" id="UP000276776">
    <property type="component" value="Unassembled WGS sequence"/>
</dbReference>
<dbReference type="EMBL" id="UYYF01000157">
    <property type="protein sequence ID" value="VDM96681.1"/>
    <property type="molecule type" value="Genomic_DNA"/>
</dbReference>